<dbReference type="SUPFAM" id="SSF103647">
    <property type="entry name" value="TSP type-3 repeat"/>
    <property type="match status" value="1"/>
</dbReference>
<dbReference type="InterPro" id="IPR028974">
    <property type="entry name" value="TSP_type-3_rpt"/>
</dbReference>
<evidence type="ECO:0000256" key="2">
    <source>
        <dbReference type="SAM" id="SignalP"/>
    </source>
</evidence>
<dbReference type="Gene3D" id="4.10.1080.10">
    <property type="entry name" value="TSP type-3 repeat"/>
    <property type="match status" value="1"/>
</dbReference>
<evidence type="ECO:0000256" key="1">
    <source>
        <dbReference type="SAM" id="MobiDB-lite"/>
    </source>
</evidence>
<dbReference type="AlphaFoldDB" id="A0A4R2NGB4"/>
<dbReference type="OrthoDB" id="121499at2"/>
<protein>
    <submittedName>
        <fullName evidence="3">YXWGXW repeat-containing protein</fullName>
    </submittedName>
</protein>
<dbReference type="RefSeq" id="WP_119012354.1">
    <property type="nucleotide sequence ID" value="NZ_QXNC01000005.1"/>
</dbReference>
<accession>A0A4R2NGB4</accession>
<reference evidence="3 4" key="1">
    <citation type="submission" date="2019-03" db="EMBL/GenBank/DDBJ databases">
        <title>Genomic Encyclopedia of Type Strains, Phase IV (KMG-IV): sequencing the most valuable type-strain genomes for metagenomic binning, comparative biology and taxonomic classification.</title>
        <authorList>
            <person name="Goeker M."/>
        </authorList>
    </citation>
    <scope>NUCLEOTIDE SEQUENCE [LARGE SCALE GENOMIC DNA]</scope>
    <source>
        <strain evidence="3 4">DSM 1837</strain>
    </source>
</reference>
<feature type="region of interest" description="Disordered" evidence="1">
    <location>
        <begin position="48"/>
        <end position="70"/>
    </location>
</feature>
<keyword evidence="4" id="KW-1185">Reference proteome</keyword>
<dbReference type="InterPro" id="IPR024447">
    <property type="entry name" value="YXWGXW_rpt"/>
</dbReference>
<proteinExistence type="predicted"/>
<feature type="compositionally biased region" description="Basic and acidic residues" evidence="1">
    <location>
        <begin position="119"/>
        <end position="154"/>
    </location>
</feature>
<organism evidence="3 4">
    <name type="scientific">Simplicispira metamorpha</name>
    <dbReference type="NCBI Taxonomy" id="80881"/>
    <lineage>
        <taxon>Bacteria</taxon>
        <taxon>Pseudomonadati</taxon>
        <taxon>Pseudomonadota</taxon>
        <taxon>Betaproteobacteria</taxon>
        <taxon>Burkholderiales</taxon>
        <taxon>Comamonadaceae</taxon>
        <taxon>Simplicispira</taxon>
    </lineage>
</organism>
<comment type="caution">
    <text evidence="3">The sequence shown here is derived from an EMBL/GenBank/DDBJ whole genome shotgun (WGS) entry which is preliminary data.</text>
</comment>
<name>A0A4R2NGB4_9BURK</name>
<feature type="region of interest" description="Disordered" evidence="1">
    <location>
        <begin position="115"/>
        <end position="154"/>
    </location>
</feature>
<dbReference type="GO" id="GO:0005509">
    <property type="term" value="F:calcium ion binding"/>
    <property type="evidence" value="ECO:0007669"/>
    <property type="project" value="InterPro"/>
</dbReference>
<feature type="chain" id="PRO_5020304592" evidence="2">
    <location>
        <begin position="27"/>
        <end position="154"/>
    </location>
</feature>
<sequence length="154" mass="18032">MAHTRYALSAASLALWVLCAAIPAQAAPQATVIIQSDAPDRTYRPGPPAYQVIPAPPPPRREAMPRPRRGQVWQTGHWEWRGNRHRWVPGHWVQARPGYQYRQPQWVQNNGRWEMQRGGWDRDRDGIPNRRDRDRDGDGVPNRYDERPDNPYRR</sequence>
<dbReference type="Proteomes" id="UP000295182">
    <property type="component" value="Unassembled WGS sequence"/>
</dbReference>
<evidence type="ECO:0000313" key="3">
    <source>
        <dbReference type="EMBL" id="TCP20393.1"/>
    </source>
</evidence>
<evidence type="ECO:0000313" key="4">
    <source>
        <dbReference type="Proteomes" id="UP000295182"/>
    </source>
</evidence>
<feature type="signal peptide" evidence="2">
    <location>
        <begin position="1"/>
        <end position="26"/>
    </location>
</feature>
<dbReference type="Pfam" id="PF12779">
    <property type="entry name" value="WXXGXW"/>
    <property type="match status" value="1"/>
</dbReference>
<keyword evidence="2" id="KW-0732">Signal</keyword>
<dbReference type="EMBL" id="SLXH01000001">
    <property type="protein sequence ID" value="TCP20393.1"/>
    <property type="molecule type" value="Genomic_DNA"/>
</dbReference>
<gene>
    <name evidence="3" type="ORF">EV674_10141</name>
</gene>